<evidence type="ECO:0000256" key="2">
    <source>
        <dbReference type="SAM" id="MobiDB-lite"/>
    </source>
</evidence>
<accession>A0A1R1YEB3</accession>
<dbReference type="AlphaFoldDB" id="A0A1R1YEB3"/>
<dbReference type="Pfam" id="PF00022">
    <property type="entry name" value="Actin"/>
    <property type="match status" value="1"/>
</dbReference>
<dbReference type="EMBL" id="LSSN01000332">
    <property type="protein sequence ID" value="OMJ24491.1"/>
    <property type="molecule type" value="Genomic_DNA"/>
</dbReference>
<gene>
    <name evidence="4" type="ORF">AYI70_g1167</name>
    <name evidence="3" type="ORF">AYI70_g1550</name>
</gene>
<dbReference type="Gene3D" id="3.30.420.40">
    <property type="match status" value="2"/>
</dbReference>
<reference evidence="4 5" key="1">
    <citation type="submission" date="2017-01" db="EMBL/GenBank/DDBJ databases">
        <authorList>
            <person name="Mah S.A."/>
            <person name="Swanson W.J."/>
            <person name="Moy G.W."/>
            <person name="Vacquier V.D."/>
        </authorList>
    </citation>
    <scope>NUCLEOTIDE SEQUENCE [LARGE SCALE GENOMIC DNA]</scope>
    <source>
        <strain evidence="4 5">GSMNP</strain>
    </source>
</reference>
<comment type="caution">
    <text evidence="4">The sequence shown here is derived from an EMBL/GenBank/DDBJ whole genome shotgun (WGS) entry which is preliminary data.</text>
</comment>
<dbReference type="InterPro" id="IPR043129">
    <property type="entry name" value="ATPase_NBD"/>
</dbReference>
<evidence type="ECO:0000313" key="4">
    <source>
        <dbReference type="EMBL" id="OMJ25036.1"/>
    </source>
</evidence>
<keyword evidence="5" id="KW-1185">Reference proteome</keyword>
<evidence type="ECO:0000313" key="3">
    <source>
        <dbReference type="EMBL" id="OMJ24491.1"/>
    </source>
</evidence>
<name>A0A1R1YEB3_9FUNG</name>
<proteinExistence type="predicted"/>
<keyword evidence="1" id="KW-0175">Coiled coil</keyword>
<evidence type="ECO:0000256" key="1">
    <source>
        <dbReference type="SAM" id="Coils"/>
    </source>
</evidence>
<organism evidence="4 5">
    <name type="scientific">Smittium culicis</name>
    <dbReference type="NCBI Taxonomy" id="133412"/>
    <lineage>
        <taxon>Eukaryota</taxon>
        <taxon>Fungi</taxon>
        <taxon>Fungi incertae sedis</taxon>
        <taxon>Zoopagomycota</taxon>
        <taxon>Kickxellomycotina</taxon>
        <taxon>Harpellomycetes</taxon>
        <taxon>Harpellales</taxon>
        <taxon>Legeriomycetaceae</taxon>
        <taxon>Smittium</taxon>
    </lineage>
</organism>
<feature type="region of interest" description="Disordered" evidence="2">
    <location>
        <begin position="213"/>
        <end position="236"/>
    </location>
</feature>
<dbReference type="OrthoDB" id="7340501at2759"/>
<protein>
    <submittedName>
        <fullName evidence="4">Actin-like protein arp5</fullName>
    </submittedName>
</protein>
<dbReference type="Proteomes" id="UP000187283">
    <property type="component" value="Unassembled WGS sequence"/>
</dbReference>
<dbReference type="PANTHER" id="PTHR11937">
    <property type="entry name" value="ACTIN"/>
    <property type="match status" value="1"/>
</dbReference>
<dbReference type="Gene3D" id="3.90.640.10">
    <property type="entry name" value="Actin, Chain A, domain 4"/>
    <property type="match status" value="1"/>
</dbReference>
<dbReference type="STRING" id="133412.A0A1R1YEB3"/>
<dbReference type="InterPro" id="IPR004000">
    <property type="entry name" value="Actin"/>
</dbReference>
<evidence type="ECO:0000313" key="5">
    <source>
        <dbReference type="Proteomes" id="UP000187283"/>
    </source>
</evidence>
<sequence length="513" mass="59016">MTEEESERQAEKKREHAKKLLEIGARIRSEKLEKKELELLEFQEVLSYADSDDHDVFDKKLKEMGFENRKELEAEIKKNEASIKKARDKDLGIEPTEQKTTPVFDLLDVPDEQLSRDDLKEKRKQKLMKANIDARDRIRAAKLEEEKRQEEEIRKDNELKQNNFELWLSQVKNKRKDILDRIAQKEAVKNELSQRKSQASQLRLKSIAGLASEDSLPQQANGSRRKKAADSDDDFGKDDSDWNIYLDISKEEVEDEEDLEAELIQVNEILLDNDPDYLQKIDDKSRDEIESSLFYRFYSGAQKVILESPAVPQTFNVGFCFSSIMYNKDKQPSGVNFDSLSEFEKKKLAAEIEFETLKEVKARSYQLHLNVERIRVPEIIFDPSIIGVDQSGIVQIVENLWKLFPNGIDASPKDVFITGCGFSTLEGFKSRLRNDLTSVLPINTELNINLASNLSNDAWNGAAKWSRSLLSNSESSSGESIESVSITRKLYDECGGDYLKEHLFSNLFYNESQ</sequence>
<dbReference type="SUPFAM" id="SSF53067">
    <property type="entry name" value="Actin-like ATPase domain"/>
    <property type="match status" value="1"/>
</dbReference>
<dbReference type="EMBL" id="LSSN01000237">
    <property type="protein sequence ID" value="OMJ25036.1"/>
    <property type="molecule type" value="Genomic_DNA"/>
</dbReference>
<feature type="coiled-coil region" evidence="1">
    <location>
        <begin position="124"/>
        <end position="205"/>
    </location>
</feature>